<sequence>MQRLCAVSDATARNAALPCVRLAFALWHLPEDQGQALLRLALQNAETVLVADFKLAERNLELPAVLAAQGLMALTGVLGGVLGGVLARVLGGIHGRTHAALRASRAGQSNFMQTGGIEGLVHRSGALVHERRPIFAGAAALLRLQHP</sequence>
<keyword evidence="1" id="KW-0812">Transmembrane</keyword>
<dbReference type="OrthoDB" id="10003525at2"/>
<gene>
    <name evidence="2" type="ORF">DDIC_10085</name>
</gene>
<accession>A0A4P7UN50</accession>
<organism evidence="2 3">
    <name type="scientific">Desulfovibrio desulfuricans</name>
    <dbReference type="NCBI Taxonomy" id="876"/>
    <lineage>
        <taxon>Bacteria</taxon>
        <taxon>Pseudomonadati</taxon>
        <taxon>Thermodesulfobacteriota</taxon>
        <taxon>Desulfovibrionia</taxon>
        <taxon>Desulfovibrionales</taxon>
        <taxon>Desulfovibrionaceae</taxon>
        <taxon>Desulfovibrio</taxon>
    </lineage>
</organism>
<dbReference type="Proteomes" id="UP000297065">
    <property type="component" value="Chromosome"/>
</dbReference>
<keyword evidence="1" id="KW-0472">Membrane</keyword>
<dbReference type="EMBL" id="CP036295">
    <property type="protein sequence ID" value="QCC86211.1"/>
    <property type="molecule type" value="Genomic_DNA"/>
</dbReference>
<proteinExistence type="predicted"/>
<evidence type="ECO:0000313" key="2">
    <source>
        <dbReference type="EMBL" id="QCC86211.1"/>
    </source>
</evidence>
<feature type="transmembrane region" description="Helical" evidence="1">
    <location>
        <begin position="64"/>
        <end position="87"/>
    </location>
</feature>
<evidence type="ECO:0000313" key="3">
    <source>
        <dbReference type="Proteomes" id="UP000297065"/>
    </source>
</evidence>
<reference evidence="2 3" key="1">
    <citation type="submission" date="2019-02" db="EMBL/GenBank/DDBJ databases">
        <title>Complete Genome Sequence of Desulfovibrio desulfuricans IC1, a Sulfonate Utilizing Anaerobe.</title>
        <authorList>
            <person name="Day L.A."/>
            <person name="De Leon K.B."/>
            <person name="Wall J.D."/>
        </authorList>
    </citation>
    <scope>NUCLEOTIDE SEQUENCE [LARGE SCALE GENOMIC DNA]</scope>
    <source>
        <strain evidence="2 3">IC1</strain>
    </source>
</reference>
<protein>
    <submittedName>
        <fullName evidence="2">Uncharacterized protein</fullName>
    </submittedName>
</protein>
<keyword evidence="1" id="KW-1133">Transmembrane helix</keyword>
<evidence type="ECO:0000256" key="1">
    <source>
        <dbReference type="SAM" id="Phobius"/>
    </source>
</evidence>
<dbReference type="AlphaFoldDB" id="A0A4P7UN50"/>
<name>A0A4P7UN50_DESDE</name>